<protein>
    <submittedName>
        <fullName evidence="3">Uncharacterized protein</fullName>
    </submittedName>
</protein>
<feature type="compositionally biased region" description="Pro residues" evidence="1">
    <location>
        <begin position="1"/>
        <end position="10"/>
    </location>
</feature>
<feature type="region of interest" description="Disordered" evidence="1">
    <location>
        <begin position="1"/>
        <end position="107"/>
    </location>
</feature>
<gene>
    <name evidence="3" type="ORF">GGQ54_000136</name>
</gene>
<evidence type="ECO:0000313" key="3">
    <source>
        <dbReference type="EMBL" id="NYI69576.1"/>
    </source>
</evidence>
<feature type="compositionally biased region" description="Pro residues" evidence="1">
    <location>
        <begin position="24"/>
        <end position="68"/>
    </location>
</feature>
<comment type="caution">
    <text evidence="3">The sequence shown here is derived from an EMBL/GenBank/DDBJ whole genome shotgun (WGS) entry which is preliminary data.</text>
</comment>
<keyword evidence="4" id="KW-1185">Reference proteome</keyword>
<evidence type="ECO:0000256" key="2">
    <source>
        <dbReference type="SAM" id="Phobius"/>
    </source>
</evidence>
<accession>A0A7Z0IJL8</accession>
<feature type="compositionally biased region" description="Gly residues" evidence="1">
    <location>
        <begin position="11"/>
        <end position="20"/>
    </location>
</feature>
<evidence type="ECO:0000256" key="1">
    <source>
        <dbReference type="SAM" id="MobiDB-lite"/>
    </source>
</evidence>
<dbReference type="RefSeq" id="WP_179443631.1">
    <property type="nucleotide sequence ID" value="NZ_JACBZS010000001.1"/>
</dbReference>
<dbReference type="AlphaFoldDB" id="A0A7Z0IJL8"/>
<feature type="transmembrane region" description="Helical" evidence="2">
    <location>
        <begin position="111"/>
        <end position="132"/>
    </location>
</feature>
<dbReference type="Proteomes" id="UP000527616">
    <property type="component" value="Unassembled WGS sequence"/>
</dbReference>
<keyword evidence="2" id="KW-1133">Transmembrane helix</keyword>
<keyword evidence="2" id="KW-0472">Membrane</keyword>
<keyword evidence="2" id="KW-0812">Transmembrane</keyword>
<feature type="compositionally biased region" description="Gly residues" evidence="1">
    <location>
        <begin position="76"/>
        <end position="94"/>
    </location>
</feature>
<proteinExistence type="predicted"/>
<sequence length="437" mass="45184">MSQPPQPPNGPGWGPSGPGQGPQQQPPWQGPPNQGPPHRPPYQGPPNQVPPNQPGPNQPGPNQPPPSYQGPQQGYGQQGHGQQGHGQQGHGQQGYGPMPPGGPAPKKSRKLLIGIAAGVVGLIVLISGGVLIKGQLDRQAAEQAAAAHEAEKQRRADGATETVERYFAALSDGNAADALGLLSNVPDDAPLLADKAVKQSRDIAAVGGAEVGEVTVSDALDSAQVDATYTVGGDSQSYTFELTSTGDGWMIDNGLAELTLVSDGALQVNGQAIESGSAALALPGGYAMTTGSDRVQYTEREIVVGKPGPAEWTGTMELTDNGRKFALDQAKRSLDKCASAKELAPEGCPFGIQAGTSQKVDSGSIDWNIKNDPMRGAKVEYSPDVATIRTTVKWEFSATGTCRGGASCTFESDGEPTASFVLTGVSGGRPTGQWLPF</sequence>
<name>A0A7Z0IJL8_9ACTN</name>
<organism evidence="3 4">
    <name type="scientific">Naumannella cuiyingiana</name>
    <dbReference type="NCBI Taxonomy" id="1347891"/>
    <lineage>
        <taxon>Bacteria</taxon>
        <taxon>Bacillati</taxon>
        <taxon>Actinomycetota</taxon>
        <taxon>Actinomycetes</taxon>
        <taxon>Propionibacteriales</taxon>
        <taxon>Propionibacteriaceae</taxon>
        <taxon>Naumannella</taxon>
    </lineage>
</organism>
<dbReference type="EMBL" id="JACBZS010000001">
    <property type="protein sequence ID" value="NYI69576.1"/>
    <property type="molecule type" value="Genomic_DNA"/>
</dbReference>
<evidence type="ECO:0000313" key="4">
    <source>
        <dbReference type="Proteomes" id="UP000527616"/>
    </source>
</evidence>
<reference evidence="3 4" key="1">
    <citation type="submission" date="2020-07" db="EMBL/GenBank/DDBJ databases">
        <title>Sequencing the genomes of 1000 actinobacteria strains.</title>
        <authorList>
            <person name="Klenk H.-P."/>
        </authorList>
    </citation>
    <scope>NUCLEOTIDE SEQUENCE [LARGE SCALE GENOMIC DNA]</scope>
    <source>
        <strain evidence="3 4">DSM 103164</strain>
    </source>
</reference>